<evidence type="ECO:0000259" key="3">
    <source>
        <dbReference type="Pfam" id="PF04967"/>
    </source>
</evidence>
<keyword evidence="2" id="KW-0804">Transcription</keyword>
<evidence type="ECO:0000256" key="1">
    <source>
        <dbReference type="ARBA" id="ARBA00023015"/>
    </source>
</evidence>
<keyword evidence="6" id="KW-1185">Reference proteome</keyword>
<proteinExistence type="predicted"/>
<dbReference type="PANTHER" id="PTHR34236:SF1">
    <property type="entry name" value="DIMETHYL SULFOXIDE REDUCTASE TRANSCRIPTIONAL ACTIVATOR"/>
    <property type="match status" value="1"/>
</dbReference>
<dbReference type="Pfam" id="PF15915">
    <property type="entry name" value="BAT"/>
    <property type="match status" value="1"/>
</dbReference>
<evidence type="ECO:0000313" key="5">
    <source>
        <dbReference type="EMBL" id="MFC7189626.1"/>
    </source>
</evidence>
<dbReference type="GeneID" id="76199185"/>
<accession>A0ABD5YNE0</accession>
<evidence type="ECO:0000259" key="4">
    <source>
        <dbReference type="Pfam" id="PF15915"/>
    </source>
</evidence>
<dbReference type="Pfam" id="PF04967">
    <property type="entry name" value="HTH_10"/>
    <property type="match status" value="1"/>
</dbReference>
<dbReference type="AlphaFoldDB" id="A0ABD5YNE0"/>
<feature type="domain" description="Bacterioopsin transcriptional activator GAF and HTH associated" evidence="4">
    <location>
        <begin position="5"/>
        <end position="128"/>
    </location>
</feature>
<evidence type="ECO:0000313" key="6">
    <source>
        <dbReference type="Proteomes" id="UP001596417"/>
    </source>
</evidence>
<organism evidence="5 6">
    <name type="scientific">Halocatena marina</name>
    <dbReference type="NCBI Taxonomy" id="2934937"/>
    <lineage>
        <taxon>Archaea</taxon>
        <taxon>Methanobacteriati</taxon>
        <taxon>Methanobacteriota</taxon>
        <taxon>Stenosarchaea group</taxon>
        <taxon>Halobacteria</taxon>
        <taxon>Halobacteriales</taxon>
        <taxon>Natronomonadaceae</taxon>
        <taxon>Halocatena</taxon>
    </lineage>
</organism>
<dbReference type="InterPro" id="IPR007050">
    <property type="entry name" value="HTH_bacterioopsin"/>
</dbReference>
<feature type="domain" description="HTH bat-type" evidence="3">
    <location>
        <begin position="156"/>
        <end position="201"/>
    </location>
</feature>
<comment type="caution">
    <text evidence="5">The sequence shown here is derived from an EMBL/GenBank/DDBJ whole genome shotgun (WGS) entry which is preliminary data.</text>
</comment>
<sequence>MTVFVEVSLPSDTFTLGEVLGTPGVQIELVECVPVEDSPVPYCWLTGESDTAAFERSVRSDSRVTTLTALERTITKTLYRIEWAADADGLLGAFCDHGLIVEHATGTGEEWVFQLRAPDQAALDAFHEEPRLTDLPLTIQRVVHRPAGSDKTTNTITPKQHEAVLLAFERGYFQVPRETSLTKLADELGISRQSFSRRLHRGLHGILAAQL</sequence>
<dbReference type="InterPro" id="IPR031803">
    <property type="entry name" value="BAT_GAF/HTH-assoc"/>
</dbReference>
<dbReference type="EMBL" id="JBHTAX010000001">
    <property type="protein sequence ID" value="MFC7189626.1"/>
    <property type="molecule type" value="Genomic_DNA"/>
</dbReference>
<dbReference type="Proteomes" id="UP001596417">
    <property type="component" value="Unassembled WGS sequence"/>
</dbReference>
<protein>
    <submittedName>
        <fullName evidence="5">Helix-turn-helix domain-containing protein</fullName>
    </submittedName>
</protein>
<dbReference type="PANTHER" id="PTHR34236">
    <property type="entry name" value="DIMETHYL SULFOXIDE REDUCTASE TRANSCRIPTIONAL ACTIVATOR"/>
    <property type="match status" value="1"/>
</dbReference>
<evidence type="ECO:0000256" key="2">
    <source>
        <dbReference type="ARBA" id="ARBA00023163"/>
    </source>
</evidence>
<keyword evidence="1" id="KW-0805">Transcription regulation</keyword>
<name>A0ABD5YNE0_9EURY</name>
<gene>
    <name evidence="5" type="ORF">ACFQL7_06980</name>
</gene>
<dbReference type="RefSeq" id="WP_248905759.1">
    <property type="nucleotide sequence ID" value="NZ_CP109979.1"/>
</dbReference>
<reference evidence="5 6" key="1">
    <citation type="journal article" date="2019" name="Int. J. Syst. Evol. Microbiol.">
        <title>The Global Catalogue of Microorganisms (GCM) 10K type strain sequencing project: providing services to taxonomists for standard genome sequencing and annotation.</title>
        <authorList>
            <consortium name="The Broad Institute Genomics Platform"/>
            <consortium name="The Broad Institute Genome Sequencing Center for Infectious Disease"/>
            <person name="Wu L."/>
            <person name="Ma J."/>
        </authorList>
    </citation>
    <scope>NUCLEOTIDE SEQUENCE [LARGE SCALE GENOMIC DNA]</scope>
    <source>
        <strain evidence="5 6">RDMS1</strain>
    </source>
</reference>